<dbReference type="PRINTS" id="PR00469">
    <property type="entry name" value="PNDRDTASEII"/>
</dbReference>
<evidence type="ECO:0000256" key="1">
    <source>
        <dbReference type="ARBA" id="ARBA00001974"/>
    </source>
</evidence>
<feature type="domain" description="FAD/NAD(P)-binding" evidence="5">
    <location>
        <begin position="3"/>
        <end position="284"/>
    </location>
</feature>
<dbReference type="InterPro" id="IPR023753">
    <property type="entry name" value="FAD/NAD-binding_dom"/>
</dbReference>
<dbReference type="Gene3D" id="3.50.50.60">
    <property type="entry name" value="FAD/NAD(P)-binding domain"/>
    <property type="match status" value="2"/>
</dbReference>
<gene>
    <name evidence="6" type="ORF">ACFSW5_08850</name>
</gene>
<evidence type="ECO:0000256" key="2">
    <source>
        <dbReference type="ARBA" id="ARBA00011738"/>
    </source>
</evidence>
<comment type="caution">
    <text evidence="6">The sequence shown here is derived from an EMBL/GenBank/DDBJ whole genome shotgun (WGS) entry which is preliminary data.</text>
</comment>
<evidence type="ECO:0000256" key="4">
    <source>
        <dbReference type="ARBA" id="ARBA00023002"/>
    </source>
</evidence>
<dbReference type="Pfam" id="PF07992">
    <property type="entry name" value="Pyr_redox_2"/>
    <property type="match status" value="1"/>
</dbReference>
<accession>A0ABW5QV78</accession>
<organism evidence="6 7">
    <name type="scientific">Paenibacillus thailandensis</name>
    <dbReference type="NCBI Taxonomy" id="393250"/>
    <lineage>
        <taxon>Bacteria</taxon>
        <taxon>Bacillati</taxon>
        <taxon>Bacillota</taxon>
        <taxon>Bacilli</taxon>
        <taxon>Bacillales</taxon>
        <taxon>Paenibacillaceae</taxon>
        <taxon>Paenibacillus</taxon>
    </lineage>
</organism>
<proteinExistence type="predicted"/>
<keyword evidence="7" id="KW-1185">Reference proteome</keyword>
<keyword evidence="3" id="KW-0285">Flavoprotein</keyword>
<protein>
    <submittedName>
        <fullName evidence="6">NAD(P)/FAD-dependent oxidoreductase</fullName>
    </submittedName>
</protein>
<evidence type="ECO:0000313" key="6">
    <source>
        <dbReference type="EMBL" id="MFD2660381.1"/>
    </source>
</evidence>
<dbReference type="PRINTS" id="PR00368">
    <property type="entry name" value="FADPNR"/>
</dbReference>
<dbReference type="InterPro" id="IPR050097">
    <property type="entry name" value="Ferredoxin-NADP_redctase_2"/>
</dbReference>
<evidence type="ECO:0000259" key="5">
    <source>
        <dbReference type="Pfam" id="PF07992"/>
    </source>
</evidence>
<sequence>MNYDCAIVGGGPAGLNAALVLGRAKLNVALFDNSQPRNAVTHASHGFITRDGVQPAEFRRMAYEEVLKYPSVRHWETEVTDIRKTEHGFSVRTSSGEHVEARRVILAAGLKEVLPEIEGVRDFYGTSLFNCPFCDGWELRDQPLALVSENPNVFHTAKLLYNWSRDVVVCTNGRPDILNDEQRRQLASRGIRIVDTPVAAFSGRNGLLERVLFSDGTEIERSGGFIGPAQLPNARFEEALGYETAQNGGIVTDAMGRTTAAGVYAAGDSAYVMPSQLIYAAASGSKAAMAVVADVTEENWKPI</sequence>
<dbReference type="EMBL" id="JBHUMY010000007">
    <property type="protein sequence ID" value="MFD2660381.1"/>
    <property type="molecule type" value="Genomic_DNA"/>
</dbReference>
<dbReference type="RefSeq" id="WP_379271578.1">
    <property type="nucleotide sequence ID" value="NZ_JBHUGT010000022.1"/>
</dbReference>
<dbReference type="Proteomes" id="UP001597493">
    <property type="component" value="Unassembled WGS sequence"/>
</dbReference>
<comment type="cofactor">
    <cofactor evidence="1">
        <name>FAD</name>
        <dbReference type="ChEBI" id="CHEBI:57692"/>
    </cofactor>
</comment>
<dbReference type="SUPFAM" id="SSF51905">
    <property type="entry name" value="FAD/NAD(P)-binding domain"/>
    <property type="match status" value="1"/>
</dbReference>
<name>A0ABW5QV78_9BACL</name>
<keyword evidence="4" id="KW-0560">Oxidoreductase</keyword>
<evidence type="ECO:0000313" key="7">
    <source>
        <dbReference type="Proteomes" id="UP001597493"/>
    </source>
</evidence>
<evidence type="ECO:0000256" key="3">
    <source>
        <dbReference type="ARBA" id="ARBA00022630"/>
    </source>
</evidence>
<reference evidence="7" key="1">
    <citation type="journal article" date="2019" name="Int. J. Syst. Evol. Microbiol.">
        <title>The Global Catalogue of Microorganisms (GCM) 10K type strain sequencing project: providing services to taxonomists for standard genome sequencing and annotation.</title>
        <authorList>
            <consortium name="The Broad Institute Genomics Platform"/>
            <consortium name="The Broad Institute Genome Sequencing Center for Infectious Disease"/>
            <person name="Wu L."/>
            <person name="Ma J."/>
        </authorList>
    </citation>
    <scope>NUCLEOTIDE SEQUENCE [LARGE SCALE GENOMIC DNA]</scope>
    <source>
        <strain evidence="7">TISTR 1827</strain>
    </source>
</reference>
<dbReference type="PANTHER" id="PTHR48105">
    <property type="entry name" value="THIOREDOXIN REDUCTASE 1-RELATED-RELATED"/>
    <property type="match status" value="1"/>
</dbReference>
<dbReference type="InterPro" id="IPR036188">
    <property type="entry name" value="FAD/NAD-bd_sf"/>
</dbReference>
<comment type="subunit">
    <text evidence="2">Homodimer.</text>
</comment>